<comment type="caution">
    <text evidence="10">The sequence shown here is derived from an EMBL/GenBank/DDBJ whole genome shotgun (WGS) entry which is preliminary data.</text>
</comment>
<evidence type="ECO:0000256" key="2">
    <source>
        <dbReference type="ARBA" id="ARBA00007886"/>
    </source>
</evidence>
<keyword evidence="5" id="KW-0472">Membrane</keyword>
<evidence type="ECO:0000256" key="6">
    <source>
        <dbReference type="ARBA" id="ARBA00023139"/>
    </source>
</evidence>
<evidence type="ECO:0000256" key="5">
    <source>
        <dbReference type="ARBA" id="ARBA00023136"/>
    </source>
</evidence>
<dbReference type="InterPro" id="IPR046953">
    <property type="entry name" value="Spore_GerAC-like_C"/>
</dbReference>
<keyword evidence="11" id="KW-1185">Reference proteome</keyword>
<evidence type="ECO:0000313" key="10">
    <source>
        <dbReference type="EMBL" id="MBN8237257.1"/>
    </source>
</evidence>
<keyword evidence="7" id="KW-0449">Lipoprotein</keyword>
<keyword evidence="3" id="KW-0309">Germination</keyword>
<dbReference type="Pfam" id="PF05504">
    <property type="entry name" value="Spore_GerAC"/>
    <property type="match status" value="1"/>
</dbReference>
<comment type="subcellular location">
    <subcellularLocation>
        <location evidence="1">Membrane</location>
        <topology evidence="1">Lipid-anchor</topology>
    </subcellularLocation>
</comment>
<feature type="domain" description="Spore germination GerAC-like C-terminal" evidence="8">
    <location>
        <begin position="201"/>
        <end position="367"/>
    </location>
</feature>
<sequence>MRKGVLILTALILLTGCWDERQFKNISLVLSMGFDTGEEQAIRQTVSIPTVTRSSEGPGQEFINVLSTEAHTPREARDKIDMMISDNFDPSKVRVVVFGEELAKEGIFPVLDDMYRDPKSNLNAYMAVVEKGTAEEITRLRATGETRISEYLGGMLETAASSTHTTGENLQLLCAELIEPGIDFSVPLIQLDKQNGAINFSGMGLFHEKTYTGEKIPAEKSTLYMLLQGKKGKIARLTEKVSGENDEITSYATVEVNKMKRKMKLTVDDGVTADIHVNLELKVVEYPSDHLYVKGKIKMLEEQLTDVFTKESKKILTTLQEANSDVFGIGRRVKAYHPDYWNEVEWSDEYPEIAIVPHFDIKIIEHGIMN</sequence>
<dbReference type="PANTHER" id="PTHR35789">
    <property type="entry name" value="SPORE GERMINATION PROTEIN B3"/>
    <property type="match status" value="1"/>
</dbReference>
<reference evidence="10 11" key="1">
    <citation type="submission" date="2020-12" db="EMBL/GenBank/DDBJ databases">
        <title>Oil enriched cultivation method for isolating marine PHA-producing bacteria.</title>
        <authorList>
            <person name="Zheng W."/>
            <person name="Yu S."/>
            <person name="Huang Y."/>
        </authorList>
    </citation>
    <scope>NUCLEOTIDE SEQUENCE [LARGE SCALE GENOMIC DNA]</scope>
    <source>
        <strain evidence="10 11">SY-2-6</strain>
    </source>
</reference>
<organism evidence="10 11">
    <name type="scientific">Halobacillus kuroshimensis</name>
    <dbReference type="NCBI Taxonomy" id="302481"/>
    <lineage>
        <taxon>Bacteria</taxon>
        <taxon>Bacillati</taxon>
        <taxon>Bacillota</taxon>
        <taxon>Bacilli</taxon>
        <taxon>Bacillales</taxon>
        <taxon>Bacillaceae</taxon>
        <taxon>Halobacillus</taxon>
    </lineage>
</organism>
<dbReference type="PROSITE" id="PS51257">
    <property type="entry name" value="PROKAR_LIPOPROTEIN"/>
    <property type="match status" value="1"/>
</dbReference>
<dbReference type="InterPro" id="IPR038501">
    <property type="entry name" value="Spore_GerAC_C_sf"/>
</dbReference>
<evidence type="ECO:0000259" key="9">
    <source>
        <dbReference type="Pfam" id="PF25198"/>
    </source>
</evidence>
<dbReference type="InterPro" id="IPR057336">
    <property type="entry name" value="GerAC_N"/>
</dbReference>
<accession>A0ABS3E0Z2</accession>
<evidence type="ECO:0000256" key="3">
    <source>
        <dbReference type="ARBA" id="ARBA00022544"/>
    </source>
</evidence>
<evidence type="ECO:0000256" key="4">
    <source>
        <dbReference type="ARBA" id="ARBA00022729"/>
    </source>
</evidence>
<dbReference type="RefSeq" id="WP_206936071.1">
    <property type="nucleotide sequence ID" value="NZ_JAEKJY010000008.1"/>
</dbReference>
<gene>
    <name evidence="10" type="ORF">JF544_18585</name>
</gene>
<dbReference type="Gene3D" id="3.30.300.210">
    <property type="entry name" value="Nutrient germinant receptor protein C, domain 3"/>
    <property type="match status" value="1"/>
</dbReference>
<comment type="similarity">
    <text evidence="2">Belongs to the GerABKC lipoprotein family.</text>
</comment>
<evidence type="ECO:0000256" key="1">
    <source>
        <dbReference type="ARBA" id="ARBA00004635"/>
    </source>
</evidence>
<dbReference type="NCBIfam" id="TIGR02887">
    <property type="entry name" value="spore_ger_x_C"/>
    <property type="match status" value="1"/>
</dbReference>
<dbReference type="InterPro" id="IPR008844">
    <property type="entry name" value="Spore_GerAC-like"/>
</dbReference>
<evidence type="ECO:0000313" key="11">
    <source>
        <dbReference type="Proteomes" id="UP000663970"/>
    </source>
</evidence>
<feature type="domain" description="Spore germination protein N-terminal" evidence="9">
    <location>
        <begin position="19"/>
        <end position="190"/>
    </location>
</feature>
<keyword evidence="4" id="KW-0732">Signal</keyword>
<keyword evidence="6" id="KW-0564">Palmitate</keyword>
<dbReference type="PANTHER" id="PTHR35789:SF1">
    <property type="entry name" value="SPORE GERMINATION PROTEIN B3"/>
    <property type="match status" value="1"/>
</dbReference>
<evidence type="ECO:0000259" key="8">
    <source>
        <dbReference type="Pfam" id="PF05504"/>
    </source>
</evidence>
<proteinExistence type="inferred from homology"/>
<name>A0ABS3E0Z2_9BACI</name>
<dbReference type="Proteomes" id="UP000663970">
    <property type="component" value="Unassembled WGS sequence"/>
</dbReference>
<protein>
    <submittedName>
        <fullName evidence="10">Ger(X)C family spore germination protein</fullName>
    </submittedName>
</protein>
<dbReference type="Pfam" id="PF25198">
    <property type="entry name" value="Spore_GerAC_N"/>
    <property type="match status" value="1"/>
</dbReference>
<dbReference type="EMBL" id="JAEKJY010000008">
    <property type="protein sequence ID" value="MBN8237257.1"/>
    <property type="molecule type" value="Genomic_DNA"/>
</dbReference>
<evidence type="ECO:0000256" key="7">
    <source>
        <dbReference type="ARBA" id="ARBA00023288"/>
    </source>
</evidence>